<dbReference type="PIRSF" id="PIRSF005739">
    <property type="entry name" value="O-mtase"/>
    <property type="match status" value="1"/>
</dbReference>
<evidence type="ECO:0000256" key="2">
    <source>
        <dbReference type="ARBA" id="ARBA00022679"/>
    </source>
</evidence>
<dbReference type="Proteomes" id="UP000799750">
    <property type="component" value="Unassembled WGS sequence"/>
</dbReference>
<evidence type="ECO:0000259" key="5">
    <source>
        <dbReference type="Pfam" id="PF00891"/>
    </source>
</evidence>
<keyword evidence="3" id="KW-0949">S-adenosyl-L-methionine</keyword>
<evidence type="ECO:0000313" key="8">
    <source>
        <dbReference type="Proteomes" id="UP000799750"/>
    </source>
</evidence>
<proteinExistence type="predicted"/>
<dbReference type="InterPro" id="IPR036388">
    <property type="entry name" value="WH-like_DNA-bd_sf"/>
</dbReference>
<dbReference type="InterPro" id="IPR036390">
    <property type="entry name" value="WH_DNA-bd_sf"/>
</dbReference>
<dbReference type="InterPro" id="IPR029063">
    <property type="entry name" value="SAM-dependent_MTases_sf"/>
</dbReference>
<dbReference type="GO" id="GO:0008171">
    <property type="term" value="F:O-methyltransferase activity"/>
    <property type="evidence" value="ECO:0007669"/>
    <property type="project" value="InterPro"/>
</dbReference>
<sequence>MDTTLQSVTQALSGFSVQNATEASRKSLLEAARSLVAELETPGEKLARLGWFEIHRPTALKVGLDLGLFNKMAEDNASPKSVDQLAKMTGAEARLLGRLLRVMAADRMVEETGPSQYKLNGFSTLLTQEIYQGLLLDCLETNLLPTALLPDYLKKTGYKNPINKDETAWKVAMNTPLPFFEYIAQPGEGRRLRNFNNHMTAKNEIYTQRWFEVVPVHEALRPSLGPDAPLIIDVGGSVGHDLIALHEAHPELKGKLLLQDLPGPIAQANLPAGIEKVEYDFFTPQPVKEASAYYFHQVLHDWPDDKCREILKNQIPAMKRGHSKILIDDIVIPDRGAGWLETGIDMIMLSTHSAQERTQADWRELLESVGLKMTQLWDCKGYPFKLIEAELA</sequence>
<feature type="domain" description="O-methyltransferase dimerisation" evidence="6">
    <location>
        <begin position="55"/>
        <end position="128"/>
    </location>
</feature>
<evidence type="ECO:0000256" key="3">
    <source>
        <dbReference type="ARBA" id="ARBA00022691"/>
    </source>
</evidence>
<name>A0A6A6QE91_9PEZI</name>
<gene>
    <name evidence="7" type="ORF">BU16DRAFT_154039</name>
</gene>
<feature type="active site" description="Proton acceptor" evidence="4">
    <location>
        <position position="300"/>
    </location>
</feature>
<evidence type="ECO:0000313" key="7">
    <source>
        <dbReference type="EMBL" id="KAF2490471.1"/>
    </source>
</evidence>
<feature type="domain" description="O-methyltransferase C-terminal" evidence="5">
    <location>
        <begin position="169"/>
        <end position="370"/>
    </location>
</feature>
<organism evidence="7 8">
    <name type="scientific">Lophium mytilinum</name>
    <dbReference type="NCBI Taxonomy" id="390894"/>
    <lineage>
        <taxon>Eukaryota</taxon>
        <taxon>Fungi</taxon>
        <taxon>Dikarya</taxon>
        <taxon>Ascomycota</taxon>
        <taxon>Pezizomycotina</taxon>
        <taxon>Dothideomycetes</taxon>
        <taxon>Pleosporomycetidae</taxon>
        <taxon>Mytilinidiales</taxon>
        <taxon>Mytilinidiaceae</taxon>
        <taxon>Lophium</taxon>
    </lineage>
</organism>
<dbReference type="Gene3D" id="3.40.50.150">
    <property type="entry name" value="Vaccinia Virus protein VP39"/>
    <property type="match status" value="1"/>
</dbReference>
<protein>
    <submittedName>
        <fullName evidence="7">S-adenosyl-L-methionine-dependent methyltransferase</fullName>
    </submittedName>
</protein>
<dbReference type="AlphaFoldDB" id="A0A6A6QE91"/>
<dbReference type="InterPro" id="IPR016461">
    <property type="entry name" value="COMT-like"/>
</dbReference>
<dbReference type="InterPro" id="IPR012967">
    <property type="entry name" value="COMT_dimerisation"/>
</dbReference>
<dbReference type="GO" id="GO:0046983">
    <property type="term" value="F:protein dimerization activity"/>
    <property type="evidence" value="ECO:0007669"/>
    <property type="project" value="InterPro"/>
</dbReference>
<accession>A0A6A6QE91</accession>
<keyword evidence="1 7" id="KW-0489">Methyltransferase</keyword>
<dbReference type="OrthoDB" id="3340390at2759"/>
<dbReference type="SUPFAM" id="SSF46785">
    <property type="entry name" value="Winged helix' DNA-binding domain"/>
    <property type="match status" value="1"/>
</dbReference>
<dbReference type="Pfam" id="PF00891">
    <property type="entry name" value="Methyltransf_2"/>
    <property type="match status" value="1"/>
</dbReference>
<dbReference type="Pfam" id="PF08100">
    <property type="entry name" value="Dimerisation"/>
    <property type="match status" value="1"/>
</dbReference>
<keyword evidence="2 7" id="KW-0808">Transferase</keyword>
<evidence type="ECO:0000256" key="1">
    <source>
        <dbReference type="ARBA" id="ARBA00022603"/>
    </source>
</evidence>
<dbReference type="GO" id="GO:0032259">
    <property type="term" value="P:methylation"/>
    <property type="evidence" value="ECO:0007669"/>
    <property type="project" value="UniProtKB-KW"/>
</dbReference>
<dbReference type="PANTHER" id="PTHR43712">
    <property type="entry name" value="PUTATIVE (AFU_ORTHOLOGUE AFUA_4G14580)-RELATED"/>
    <property type="match status" value="1"/>
</dbReference>
<dbReference type="InterPro" id="IPR001077">
    <property type="entry name" value="COMT_C"/>
</dbReference>
<dbReference type="EMBL" id="MU004197">
    <property type="protein sequence ID" value="KAF2490471.1"/>
    <property type="molecule type" value="Genomic_DNA"/>
</dbReference>
<keyword evidence="8" id="KW-1185">Reference proteome</keyword>
<evidence type="ECO:0000256" key="4">
    <source>
        <dbReference type="PIRSR" id="PIRSR005739-1"/>
    </source>
</evidence>
<dbReference type="PANTHER" id="PTHR43712:SF1">
    <property type="entry name" value="HYPOTHETICAL O-METHYLTRANSFERASE (EUROFUNG)-RELATED"/>
    <property type="match status" value="1"/>
</dbReference>
<reference evidence="7" key="1">
    <citation type="journal article" date="2020" name="Stud. Mycol.">
        <title>101 Dothideomycetes genomes: a test case for predicting lifestyles and emergence of pathogens.</title>
        <authorList>
            <person name="Haridas S."/>
            <person name="Albert R."/>
            <person name="Binder M."/>
            <person name="Bloem J."/>
            <person name="Labutti K."/>
            <person name="Salamov A."/>
            <person name="Andreopoulos B."/>
            <person name="Baker S."/>
            <person name="Barry K."/>
            <person name="Bills G."/>
            <person name="Bluhm B."/>
            <person name="Cannon C."/>
            <person name="Castanera R."/>
            <person name="Culley D."/>
            <person name="Daum C."/>
            <person name="Ezra D."/>
            <person name="Gonzalez J."/>
            <person name="Henrissat B."/>
            <person name="Kuo A."/>
            <person name="Liang C."/>
            <person name="Lipzen A."/>
            <person name="Lutzoni F."/>
            <person name="Magnuson J."/>
            <person name="Mondo S."/>
            <person name="Nolan M."/>
            <person name="Ohm R."/>
            <person name="Pangilinan J."/>
            <person name="Park H.-J."/>
            <person name="Ramirez L."/>
            <person name="Alfaro M."/>
            <person name="Sun H."/>
            <person name="Tritt A."/>
            <person name="Yoshinaga Y."/>
            <person name="Zwiers L.-H."/>
            <person name="Turgeon B."/>
            <person name="Goodwin S."/>
            <person name="Spatafora J."/>
            <person name="Crous P."/>
            <person name="Grigoriev I."/>
        </authorList>
    </citation>
    <scope>NUCLEOTIDE SEQUENCE</scope>
    <source>
        <strain evidence="7">CBS 269.34</strain>
    </source>
</reference>
<evidence type="ECO:0000259" key="6">
    <source>
        <dbReference type="Pfam" id="PF08100"/>
    </source>
</evidence>
<dbReference type="SUPFAM" id="SSF53335">
    <property type="entry name" value="S-adenosyl-L-methionine-dependent methyltransferases"/>
    <property type="match status" value="1"/>
</dbReference>
<dbReference type="Gene3D" id="1.10.10.10">
    <property type="entry name" value="Winged helix-like DNA-binding domain superfamily/Winged helix DNA-binding domain"/>
    <property type="match status" value="1"/>
</dbReference>
<dbReference type="PROSITE" id="PS51683">
    <property type="entry name" value="SAM_OMT_II"/>
    <property type="match status" value="1"/>
</dbReference>